<keyword evidence="1" id="KW-0812">Transmembrane</keyword>
<organism evidence="2 3">
    <name type="scientific">Tropicimonas sediminicola</name>
    <dbReference type="NCBI Taxonomy" id="1031541"/>
    <lineage>
        <taxon>Bacteria</taxon>
        <taxon>Pseudomonadati</taxon>
        <taxon>Pseudomonadota</taxon>
        <taxon>Alphaproteobacteria</taxon>
        <taxon>Rhodobacterales</taxon>
        <taxon>Roseobacteraceae</taxon>
        <taxon>Tropicimonas</taxon>
    </lineage>
</organism>
<accession>A0A239MI47</accession>
<dbReference type="AlphaFoldDB" id="A0A239MI47"/>
<feature type="transmembrane region" description="Helical" evidence="1">
    <location>
        <begin position="117"/>
        <end position="135"/>
    </location>
</feature>
<keyword evidence="1" id="KW-1133">Transmembrane helix</keyword>
<name>A0A239MI47_9RHOB</name>
<evidence type="ECO:0000313" key="2">
    <source>
        <dbReference type="EMBL" id="SNT41774.1"/>
    </source>
</evidence>
<reference evidence="2 3" key="1">
    <citation type="submission" date="2017-06" db="EMBL/GenBank/DDBJ databases">
        <authorList>
            <person name="Kim H.J."/>
            <person name="Triplett B.A."/>
        </authorList>
    </citation>
    <scope>NUCLEOTIDE SEQUENCE [LARGE SCALE GENOMIC DNA]</scope>
    <source>
        <strain evidence="2 3">DSM 29339</strain>
    </source>
</reference>
<dbReference type="Proteomes" id="UP000198426">
    <property type="component" value="Unassembled WGS sequence"/>
</dbReference>
<dbReference type="OrthoDB" id="7283160at2"/>
<keyword evidence="1" id="KW-0472">Membrane</keyword>
<protein>
    <submittedName>
        <fullName evidence="2">Uncharacterized protein</fullName>
    </submittedName>
</protein>
<dbReference type="EMBL" id="FZOY01000020">
    <property type="protein sequence ID" value="SNT41774.1"/>
    <property type="molecule type" value="Genomic_DNA"/>
</dbReference>
<evidence type="ECO:0000313" key="3">
    <source>
        <dbReference type="Proteomes" id="UP000198426"/>
    </source>
</evidence>
<evidence type="ECO:0000256" key="1">
    <source>
        <dbReference type="SAM" id="Phobius"/>
    </source>
</evidence>
<keyword evidence="3" id="KW-1185">Reference proteome</keyword>
<dbReference type="RefSeq" id="WP_141134995.1">
    <property type="nucleotide sequence ID" value="NZ_FZOY01000020.1"/>
</dbReference>
<proteinExistence type="predicted"/>
<gene>
    <name evidence="2" type="ORF">SAMN05421757_1202</name>
</gene>
<sequence length="138" mass="14688">MPGVEYLQPDGTDFDRFLYASVGEDRAGSSVTVVSALARLGLDPWKEAAKLSSLGRDAACARLGRSLSGFKDVPSLALEHAAVAATLTSLLPNRLSRRATKLTKPAIPKGPPIQARWVLAILIVFLVLARVYFLANGG</sequence>